<dbReference type="EMBL" id="JASDAP010000013">
    <property type="protein sequence ID" value="KAK1891947.1"/>
    <property type="molecule type" value="Genomic_DNA"/>
</dbReference>
<name>A0AAD9BZV2_DISEL</name>
<comment type="caution">
    <text evidence="1">The sequence shown here is derived from an EMBL/GenBank/DDBJ whole genome shotgun (WGS) entry which is preliminary data.</text>
</comment>
<proteinExistence type="predicted"/>
<sequence length="132" mass="14743">WSANCTFREHRCTPTFCAIPWLGDIVVIDVAILCHPLVSVGFVRVGVLAVVAFYYNVAELEAPCTSALLVFKLDPLEEKKSLWAAKQPTPTALSPPHHRIHSYMHNSQIPPSPSSPLLPRIFSRARSKIWVN</sequence>
<feature type="non-terminal residue" evidence="1">
    <location>
        <position position="132"/>
    </location>
</feature>
<reference evidence="1" key="1">
    <citation type="submission" date="2023-04" db="EMBL/GenBank/DDBJ databases">
        <title>Chromosome-level genome of Chaenocephalus aceratus.</title>
        <authorList>
            <person name="Park H."/>
        </authorList>
    </citation>
    <scope>NUCLEOTIDE SEQUENCE</scope>
    <source>
        <strain evidence="1">DE</strain>
        <tissue evidence="1">Muscle</tissue>
    </source>
</reference>
<dbReference type="Proteomes" id="UP001228049">
    <property type="component" value="Unassembled WGS sequence"/>
</dbReference>
<evidence type="ECO:0000313" key="1">
    <source>
        <dbReference type="EMBL" id="KAK1891947.1"/>
    </source>
</evidence>
<protein>
    <submittedName>
        <fullName evidence="1">Protein hunchback</fullName>
    </submittedName>
</protein>
<feature type="non-terminal residue" evidence="1">
    <location>
        <position position="1"/>
    </location>
</feature>
<evidence type="ECO:0000313" key="2">
    <source>
        <dbReference type="Proteomes" id="UP001228049"/>
    </source>
</evidence>
<keyword evidence="2" id="KW-1185">Reference proteome</keyword>
<dbReference type="AlphaFoldDB" id="A0AAD9BZV2"/>
<gene>
    <name evidence="1" type="ORF">KUDE01_007025</name>
</gene>
<organism evidence="1 2">
    <name type="scientific">Dissostichus eleginoides</name>
    <name type="common">Patagonian toothfish</name>
    <name type="synonym">Dissostichus amissus</name>
    <dbReference type="NCBI Taxonomy" id="100907"/>
    <lineage>
        <taxon>Eukaryota</taxon>
        <taxon>Metazoa</taxon>
        <taxon>Chordata</taxon>
        <taxon>Craniata</taxon>
        <taxon>Vertebrata</taxon>
        <taxon>Euteleostomi</taxon>
        <taxon>Actinopterygii</taxon>
        <taxon>Neopterygii</taxon>
        <taxon>Teleostei</taxon>
        <taxon>Neoteleostei</taxon>
        <taxon>Acanthomorphata</taxon>
        <taxon>Eupercaria</taxon>
        <taxon>Perciformes</taxon>
        <taxon>Notothenioidei</taxon>
        <taxon>Nototheniidae</taxon>
        <taxon>Dissostichus</taxon>
    </lineage>
</organism>
<accession>A0AAD9BZV2</accession>